<dbReference type="EMBL" id="PFAL01000025">
    <property type="protein sequence ID" value="PIR95386.1"/>
    <property type="molecule type" value="Genomic_DNA"/>
</dbReference>
<evidence type="ECO:0000313" key="2">
    <source>
        <dbReference type="Proteomes" id="UP000229972"/>
    </source>
</evidence>
<proteinExistence type="predicted"/>
<name>A0A2H0V8F5_9BACT</name>
<organism evidence="1 2">
    <name type="scientific">Candidatus Falkowbacteria bacterium CG10_big_fil_rev_8_21_14_0_10_37_18</name>
    <dbReference type="NCBI Taxonomy" id="1974562"/>
    <lineage>
        <taxon>Bacteria</taxon>
        <taxon>Candidatus Falkowiibacteriota</taxon>
    </lineage>
</organism>
<protein>
    <submittedName>
        <fullName evidence="1">Uncharacterized protein</fullName>
    </submittedName>
</protein>
<dbReference type="Proteomes" id="UP000229972">
    <property type="component" value="Unassembled WGS sequence"/>
</dbReference>
<reference evidence="2" key="1">
    <citation type="submission" date="2017-09" db="EMBL/GenBank/DDBJ databases">
        <title>Depth-based differentiation of microbial function through sediment-hosted aquifers and enrichment of novel symbionts in the deep terrestrial subsurface.</title>
        <authorList>
            <person name="Probst A.J."/>
            <person name="Ladd B."/>
            <person name="Jarett J.K."/>
            <person name="Geller-Mcgrath D.E."/>
            <person name="Sieber C.M.K."/>
            <person name="Emerson J.B."/>
            <person name="Anantharaman K."/>
            <person name="Thomas B.C."/>
            <person name="Malmstrom R."/>
            <person name="Stieglmeier M."/>
            <person name="Klingl A."/>
            <person name="Woyke T."/>
            <person name="Ryan C.M."/>
            <person name="Banfield J.F."/>
        </authorList>
    </citation>
    <scope>NUCLEOTIDE SEQUENCE [LARGE SCALE GENOMIC DNA]</scope>
</reference>
<accession>A0A2H0V8F5</accession>
<evidence type="ECO:0000313" key="1">
    <source>
        <dbReference type="EMBL" id="PIR95386.1"/>
    </source>
</evidence>
<sequence length="334" mass="37776">MTEQELKDNVDKFLSPDYIAMVGRVVNNIVIEDDQSNAFDLVQLFVEALKQEGVKNSANKGTLDFYNNNLIKLEFIALPLLENKDVVYLLAKNFVNQFQIEGYNLLEKFNYKLLNIILVSDRDDFKKEVERDLLKNQEVIVREGEINKICDWLKNYVSVVGLENRDTLLRAQYFASLKNNNNVNSLEYNYLISLFQFYDMLGVSSDSPEGLAEEPPVIVGGKLYIFRKGVLEPVDENKDFKKIVQSTNILDSSDVLSESSNSFNLKSSGPVVSAVVPSTTVFSNSDLSDLESALKNYSEDSLEHKALKQEISRLKAAELKQVQRSAGSQINAQK</sequence>
<dbReference type="AlphaFoldDB" id="A0A2H0V8F5"/>
<comment type="caution">
    <text evidence="1">The sequence shown here is derived from an EMBL/GenBank/DDBJ whole genome shotgun (WGS) entry which is preliminary data.</text>
</comment>
<gene>
    <name evidence="1" type="ORF">COT93_02740</name>
</gene>